<comment type="caution">
    <text evidence="2">The sequence shown here is derived from an EMBL/GenBank/DDBJ whole genome shotgun (WGS) entry which is preliminary data.</text>
</comment>
<dbReference type="AlphaFoldDB" id="A0A9P7YW75"/>
<keyword evidence="3" id="KW-1185">Reference proteome</keyword>
<keyword evidence="1" id="KW-1133">Transmembrane helix</keyword>
<dbReference type="Proteomes" id="UP000887226">
    <property type="component" value="Unassembled WGS sequence"/>
</dbReference>
<organism evidence="2 3">
    <name type="scientific">Calycina marina</name>
    <dbReference type="NCBI Taxonomy" id="1763456"/>
    <lineage>
        <taxon>Eukaryota</taxon>
        <taxon>Fungi</taxon>
        <taxon>Dikarya</taxon>
        <taxon>Ascomycota</taxon>
        <taxon>Pezizomycotina</taxon>
        <taxon>Leotiomycetes</taxon>
        <taxon>Helotiales</taxon>
        <taxon>Pezizellaceae</taxon>
        <taxon>Calycina</taxon>
    </lineage>
</organism>
<accession>A0A9P7YW75</accession>
<evidence type="ECO:0000256" key="1">
    <source>
        <dbReference type="SAM" id="Phobius"/>
    </source>
</evidence>
<dbReference type="EMBL" id="MU254305">
    <property type="protein sequence ID" value="KAG9240939.1"/>
    <property type="molecule type" value="Genomic_DNA"/>
</dbReference>
<name>A0A9P7YW75_9HELO</name>
<feature type="transmembrane region" description="Helical" evidence="1">
    <location>
        <begin position="24"/>
        <end position="43"/>
    </location>
</feature>
<keyword evidence="1" id="KW-0472">Membrane</keyword>
<sequence length="155" mass="17326">MICALSVLADPLQSIPYHFPSPLILVILLVFLFVPILVVCVLCPRTGRPGPGAYLLCLGMFLRYDFLSVPDSPCRHKNLMIQIVSLLVPSPSLLQPHPGAQRFRHLSIGITKSYWNLSRQAARRHVIHLLVLVDKRSYMHCFGCGGDGVNKRLDV</sequence>
<evidence type="ECO:0000313" key="3">
    <source>
        <dbReference type="Proteomes" id="UP000887226"/>
    </source>
</evidence>
<proteinExistence type="predicted"/>
<gene>
    <name evidence="2" type="ORF">BJ878DRAFT_257547</name>
</gene>
<keyword evidence="1" id="KW-0812">Transmembrane</keyword>
<evidence type="ECO:0000313" key="2">
    <source>
        <dbReference type="EMBL" id="KAG9240939.1"/>
    </source>
</evidence>
<reference evidence="2" key="1">
    <citation type="journal article" date="2021" name="IMA Fungus">
        <title>Genomic characterization of three marine fungi, including Emericellopsis atlantica sp. nov. with signatures of a generalist lifestyle and marine biomass degradation.</title>
        <authorList>
            <person name="Hagestad O.C."/>
            <person name="Hou L."/>
            <person name="Andersen J.H."/>
            <person name="Hansen E.H."/>
            <person name="Altermark B."/>
            <person name="Li C."/>
            <person name="Kuhnert E."/>
            <person name="Cox R.J."/>
            <person name="Crous P.W."/>
            <person name="Spatafora J.W."/>
            <person name="Lail K."/>
            <person name="Amirebrahimi M."/>
            <person name="Lipzen A."/>
            <person name="Pangilinan J."/>
            <person name="Andreopoulos W."/>
            <person name="Hayes R.D."/>
            <person name="Ng V."/>
            <person name="Grigoriev I.V."/>
            <person name="Jackson S.A."/>
            <person name="Sutton T.D.S."/>
            <person name="Dobson A.D.W."/>
            <person name="Rama T."/>
        </authorList>
    </citation>
    <scope>NUCLEOTIDE SEQUENCE</scope>
    <source>
        <strain evidence="2">TRa3180A</strain>
    </source>
</reference>
<protein>
    <submittedName>
        <fullName evidence="2">Uncharacterized protein</fullName>
    </submittedName>
</protein>